<dbReference type="GO" id="GO:0005315">
    <property type="term" value="F:phosphate transmembrane transporter activity"/>
    <property type="evidence" value="ECO:0007669"/>
    <property type="project" value="InterPro"/>
</dbReference>
<evidence type="ECO:0000256" key="4">
    <source>
        <dbReference type="ARBA" id="ARBA00022475"/>
    </source>
</evidence>
<comment type="similarity">
    <text evidence="2 10">Belongs to the binding-protein-dependent transport system permease family. CysTW subfamily.</text>
</comment>
<evidence type="ECO:0000313" key="11">
    <source>
        <dbReference type="EMBL" id="OXB88639.1"/>
    </source>
</evidence>
<dbReference type="CDD" id="cd06261">
    <property type="entry name" value="TM_PBP2"/>
    <property type="match status" value="1"/>
</dbReference>
<comment type="caution">
    <text evidence="11">The sequence shown here is derived from an EMBL/GenBank/DDBJ whole genome shotgun (WGS) entry which is preliminary data.</text>
</comment>
<dbReference type="RefSeq" id="WP_025948324.1">
    <property type="nucleotide sequence ID" value="NZ_CP018058.1"/>
</dbReference>
<evidence type="ECO:0000256" key="9">
    <source>
        <dbReference type="RuleBase" id="RU363032"/>
    </source>
</evidence>
<dbReference type="GO" id="GO:0005886">
    <property type="term" value="C:plasma membrane"/>
    <property type="evidence" value="ECO:0007669"/>
    <property type="project" value="UniProtKB-SubCell"/>
</dbReference>
<dbReference type="NCBIfam" id="TIGR02138">
    <property type="entry name" value="phosphate_pstC"/>
    <property type="match status" value="1"/>
</dbReference>
<feature type="transmembrane region" description="Helical" evidence="9">
    <location>
        <begin position="31"/>
        <end position="54"/>
    </location>
</feature>
<evidence type="ECO:0000256" key="5">
    <source>
        <dbReference type="ARBA" id="ARBA00022592"/>
    </source>
</evidence>
<dbReference type="InterPro" id="IPR051124">
    <property type="entry name" value="Phosphate_Transport_Permease"/>
</dbReference>
<keyword evidence="4 10" id="KW-1003">Cell membrane</keyword>
<protein>
    <recommendedName>
        <fullName evidence="10">Phosphate transport system permease protein</fullName>
    </recommendedName>
</protein>
<keyword evidence="8 9" id="KW-0472">Membrane</keyword>
<feature type="transmembrane region" description="Helical" evidence="9">
    <location>
        <begin position="83"/>
        <end position="116"/>
    </location>
</feature>
<dbReference type="GO" id="GO:0006817">
    <property type="term" value="P:phosphate ion transport"/>
    <property type="evidence" value="ECO:0007669"/>
    <property type="project" value="UniProtKB-KW"/>
</dbReference>
<dbReference type="InterPro" id="IPR011864">
    <property type="entry name" value="Phosphate_PstC"/>
</dbReference>
<dbReference type="AlphaFoldDB" id="A0A226QB73"/>
<keyword evidence="12" id="KW-1185">Reference proteome</keyword>
<dbReference type="EMBL" id="NEWK01000001">
    <property type="protein sequence ID" value="OXB88639.1"/>
    <property type="molecule type" value="Genomic_DNA"/>
</dbReference>
<dbReference type="InterPro" id="IPR000515">
    <property type="entry name" value="MetI-like"/>
</dbReference>
<feature type="transmembrane region" description="Helical" evidence="9">
    <location>
        <begin position="159"/>
        <end position="177"/>
    </location>
</feature>
<reference evidence="11 12" key="1">
    <citation type="submission" date="2017-05" db="EMBL/GenBank/DDBJ databases">
        <title>The genome sequence of Geobacillus thermocatenulatus DSM 730.</title>
        <authorList>
            <person name="Ramaloko W.T."/>
            <person name="Koen N."/>
            <person name="Polliack S."/>
            <person name="Aliyu H."/>
            <person name="Lebre P."/>
            <person name="Mohr T."/>
            <person name="Oswald F."/>
            <person name="Zwick M."/>
            <person name="Neumann A."/>
            <person name="Syldatk C."/>
            <person name="Cowan D."/>
            <person name="De Maayer P."/>
        </authorList>
    </citation>
    <scope>NUCLEOTIDE SEQUENCE [LARGE SCALE GENOMIC DNA]</scope>
    <source>
        <strain evidence="11 12">BGSC 93A1</strain>
    </source>
</reference>
<dbReference type="PANTHER" id="PTHR30425">
    <property type="entry name" value="PHOSPHATE TRANSPORT SYSTEM PERMEASE PROTEIN PST"/>
    <property type="match status" value="1"/>
</dbReference>
<comment type="subcellular location">
    <subcellularLocation>
        <location evidence="1 9">Cell membrane</location>
        <topology evidence="1 9">Multi-pass membrane protein</topology>
    </subcellularLocation>
</comment>
<feature type="transmembrane region" description="Helical" evidence="9">
    <location>
        <begin position="281"/>
        <end position="300"/>
    </location>
</feature>
<dbReference type="SUPFAM" id="SSF161098">
    <property type="entry name" value="MetI-like"/>
    <property type="match status" value="1"/>
</dbReference>
<dbReference type="InterPro" id="IPR035906">
    <property type="entry name" value="MetI-like_sf"/>
</dbReference>
<organism evidence="11 12">
    <name type="scientific">Geobacillus thermocatenulatus</name>
    <dbReference type="NCBI Taxonomy" id="33938"/>
    <lineage>
        <taxon>Bacteria</taxon>
        <taxon>Bacillati</taxon>
        <taxon>Bacillota</taxon>
        <taxon>Bacilli</taxon>
        <taxon>Bacillales</taxon>
        <taxon>Anoxybacillaceae</taxon>
        <taxon>Geobacillus</taxon>
        <taxon>Geobacillus thermoleovorans group</taxon>
    </lineage>
</organism>
<keyword evidence="6 9" id="KW-0812">Transmembrane</keyword>
<evidence type="ECO:0000256" key="6">
    <source>
        <dbReference type="ARBA" id="ARBA00022692"/>
    </source>
</evidence>
<evidence type="ECO:0000256" key="8">
    <source>
        <dbReference type="ARBA" id="ARBA00023136"/>
    </source>
</evidence>
<evidence type="ECO:0000256" key="2">
    <source>
        <dbReference type="ARBA" id="ARBA00007069"/>
    </source>
</evidence>
<evidence type="ECO:0000256" key="3">
    <source>
        <dbReference type="ARBA" id="ARBA00022448"/>
    </source>
</evidence>
<evidence type="ECO:0000313" key="12">
    <source>
        <dbReference type="Proteomes" id="UP000198378"/>
    </source>
</evidence>
<dbReference type="Proteomes" id="UP000198378">
    <property type="component" value="Unassembled WGS sequence"/>
</dbReference>
<evidence type="ECO:0000256" key="1">
    <source>
        <dbReference type="ARBA" id="ARBA00004651"/>
    </source>
</evidence>
<dbReference type="KEGG" id="gtm:GT3921_01785"/>
<accession>A0A226QB73</accession>
<evidence type="ECO:0000256" key="10">
    <source>
        <dbReference type="RuleBase" id="RU363054"/>
    </source>
</evidence>
<feature type="transmembrane region" description="Helical" evidence="9">
    <location>
        <begin position="128"/>
        <end position="153"/>
    </location>
</feature>
<sequence>MEKLSPDWTEATRLWTAHRQHWITKYRSDRLFRFFCLASIVFLIVVLSAIVLFVSKTGLLVFRDVSPWEFFFSSRWDPEHHRYGAAVFITGTLYVTFVTLLMATPISILTAVFIAEMAPPRLQQWLRTLLDLLVGIPSIVYGYLGATLLVPWIRKLTGAPVGDGILAAAIVLSMMILPTITRITDDALCAVPNEWREANYALGGTKIEMIAKVLLPAAKSGIAAAVILGMARALGETMAVVMVIGNVAQWGFDLITPSSVLTSHIVMQILNVDFHSTANHALYMMALLLLFISISLIMMIRRLRLKGGSSS</sequence>
<gene>
    <name evidence="11" type="ORF">B9L19_00480</name>
</gene>
<keyword evidence="7 9" id="KW-1133">Transmembrane helix</keyword>
<dbReference type="Gene3D" id="1.10.3720.10">
    <property type="entry name" value="MetI-like"/>
    <property type="match status" value="1"/>
</dbReference>
<keyword evidence="3 9" id="KW-0813">Transport</keyword>
<dbReference type="PANTHER" id="PTHR30425:SF1">
    <property type="entry name" value="PHOSPHATE TRANSPORT SYSTEM PERMEASE PROTEIN PSTC"/>
    <property type="match status" value="1"/>
</dbReference>
<dbReference type="Pfam" id="PF00528">
    <property type="entry name" value="BPD_transp_1"/>
    <property type="match status" value="1"/>
</dbReference>
<comment type="function">
    <text evidence="10">Part of the binding-protein-dependent transport system for phosphate; probably responsible for the translocation of the substrate across the membrane.</text>
</comment>
<name>A0A226QB73_9BACL</name>
<dbReference type="PROSITE" id="PS50928">
    <property type="entry name" value="ABC_TM1"/>
    <property type="match status" value="1"/>
</dbReference>
<evidence type="ECO:0000256" key="7">
    <source>
        <dbReference type="ARBA" id="ARBA00022989"/>
    </source>
</evidence>
<keyword evidence="5 10" id="KW-0592">Phosphate transport</keyword>
<proteinExistence type="inferred from homology"/>
<feature type="transmembrane region" description="Helical" evidence="9">
    <location>
        <begin position="222"/>
        <end position="244"/>
    </location>
</feature>